<evidence type="ECO:0000313" key="2">
    <source>
        <dbReference type="Proteomes" id="UP000253918"/>
    </source>
</evidence>
<accession>A0A369VYZ5</accession>
<keyword evidence="2" id="KW-1185">Reference proteome</keyword>
<evidence type="ECO:0000313" key="1">
    <source>
        <dbReference type="EMBL" id="RDE05041.1"/>
    </source>
</evidence>
<reference evidence="1 2" key="1">
    <citation type="submission" date="2018-07" db="EMBL/GenBank/DDBJ databases">
        <title>a novel species of Sphingomonas isolated from the rhizosphere soil of Araceae plant.</title>
        <authorList>
            <person name="Zhiyong W."/>
            <person name="Qinglan Z."/>
            <person name="Zhiwei F."/>
            <person name="Ding X."/>
            <person name="Gejiao W."/>
            <person name="Shixue Z."/>
        </authorList>
    </citation>
    <scope>NUCLEOTIDE SEQUENCE [LARGE SCALE GENOMIC DNA]</scope>
    <source>
        <strain evidence="1 2">WZY 27</strain>
    </source>
</reference>
<dbReference type="EMBL" id="QQNB01000003">
    <property type="protein sequence ID" value="RDE05041.1"/>
    <property type="molecule type" value="Genomic_DNA"/>
</dbReference>
<name>A0A369VYZ5_9SPHN</name>
<sequence length="140" mass="14201">MTAAQIAAALLALAGLLAIARARRVAEVRLSTPAEARARAEELLAGFEGRAALVGADGRAALVAGDGVVAVLHRRGLKLAAYRLLPPLDVVAAVEGVAVRTGTALGEVTLLGVIEPDVRAAEAQALQGGGTLHRLFPADD</sequence>
<dbReference type="OrthoDB" id="7585591at2"/>
<comment type="caution">
    <text evidence="1">The sequence shown here is derived from an EMBL/GenBank/DDBJ whole genome shotgun (WGS) entry which is preliminary data.</text>
</comment>
<proteinExistence type="predicted"/>
<dbReference type="Proteomes" id="UP000253918">
    <property type="component" value="Unassembled WGS sequence"/>
</dbReference>
<gene>
    <name evidence="1" type="ORF">DVW87_14830</name>
</gene>
<organism evidence="1 2">
    <name type="scientific">Sphingomonas aracearum</name>
    <dbReference type="NCBI Taxonomy" id="2283317"/>
    <lineage>
        <taxon>Bacteria</taxon>
        <taxon>Pseudomonadati</taxon>
        <taxon>Pseudomonadota</taxon>
        <taxon>Alphaproteobacteria</taxon>
        <taxon>Sphingomonadales</taxon>
        <taxon>Sphingomonadaceae</taxon>
        <taxon>Sphingomonas</taxon>
    </lineage>
</organism>
<dbReference type="AlphaFoldDB" id="A0A369VYZ5"/>
<protein>
    <submittedName>
        <fullName evidence="1">Uncharacterized protein</fullName>
    </submittedName>
</protein>